<comment type="subcellular location">
    <subcellularLocation>
        <location evidence="1">Cell membrane</location>
        <topology evidence="1">Multi-pass membrane protein</topology>
    </subcellularLocation>
</comment>
<dbReference type="GO" id="GO:0006865">
    <property type="term" value="P:amino acid transport"/>
    <property type="evidence" value="ECO:0007669"/>
    <property type="project" value="UniProtKB-KW"/>
</dbReference>
<feature type="transmembrane region" description="Helical" evidence="9">
    <location>
        <begin position="193"/>
        <end position="212"/>
    </location>
</feature>
<keyword evidence="2" id="KW-0813">Transport</keyword>
<gene>
    <name evidence="10" type="ORF">SAMN02745126_03029</name>
</gene>
<evidence type="ECO:0000256" key="3">
    <source>
        <dbReference type="ARBA" id="ARBA00022475"/>
    </source>
</evidence>
<accession>A0A1T4PV06</accession>
<dbReference type="PANTHER" id="PTHR11795">
    <property type="entry name" value="BRANCHED-CHAIN AMINO ACID TRANSPORT SYSTEM PERMEASE PROTEIN LIVH"/>
    <property type="match status" value="1"/>
</dbReference>
<keyword evidence="5" id="KW-0029">Amino-acid transport</keyword>
<evidence type="ECO:0000256" key="6">
    <source>
        <dbReference type="ARBA" id="ARBA00022989"/>
    </source>
</evidence>
<evidence type="ECO:0000256" key="1">
    <source>
        <dbReference type="ARBA" id="ARBA00004651"/>
    </source>
</evidence>
<dbReference type="RefSeq" id="WP_085934659.1">
    <property type="nucleotide sequence ID" value="NZ_FUWJ01000002.1"/>
</dbReference>
<feature type="transmembrane region" description="Helical" evidence="9">
    <location>
        <begin position="270"/>
        <end position="289"/>
    </location>
</feature>
<keyword evidence="11" id="KW-1185">Reference proteome</keyword>
<dbReference type="AlphaFoldDB" id="A0A1T4PV06"/>
<keyword evidence="3" id="KW-1003">Cell membrane</keyword>
<keyword evidence="6 9" id="KW-1133">Transmembrane helix</keyword>
<dbReference type="OrthoDB" id="9778908at2"/>
<comment type="similarity">
    <text evidence="8">Belongs to the binding-protein-dependent transport system permease family. LivHM subfamily.</text>
</comment>
<evidence type="ECO:0000313" key="11">
    <source>
        <dbReference type="Proteomes" id="UP000190092"/>
    </source>
</evidence>
<keyword evidence="4 9" id="KW-0812">Transmembrane</keyword>
<sequence>MVEEILEFLILGFVLGGIYALFAVGITLIFGVLDIINVAHGEFFALGGYALYIAMVVLGLPPAVGLVLSTAAVFCFGLLVYPLLIAPLKKRLGRRAPGPLFLVLTLGLSALMQNSMLAVAGGEYLKVPPAMTGGIDLEFTYVSNQRVLIVVVAGLTLLALFLFLRFHRQGMAIRAVAQNPAAAQSVGIPLGRVFTLTLGLGCALAGLGGGLIAPLFSVYPAVGFTLTIKAFAITILGGLGNLLGAFVASIIVAIVEALSVLVIPSEWQNAIAFGTMILVLLVRPSGLFGKKQP</sequence>
<feature type="transmembrane region" description="Helical" evidence="9">
    <location>
        <begin position="100"/>
        <end position="125"/>
    </location>
</feature>
<dbReference type="InterPro" id="IPR052157">
    <property type="entry name" value="BCAA_transport_permease"/>
</dbReference>
<protein>
    <submittedName>
        <fullName evidence="10">Branched-chain amino acid transport system permease protein</fullName>
    </submittedName>
</protein>
<dbReference type="EMBL" id="FUWJ01000002">
    <property type="protein sequence ID" value="SJZ95382.1"/>
    <property type="molecule type" value="Genomic_DNA"/>
</dbReference>
<evidence type="ECO:0000256" key="8">
    <source>
        <dbReference type="ARBA" id="ARBA00037998"/>
    </source>
</evidence>
<keyword evidence="7 9" id="KW-0472">Membrane</keyword>
<evidence type="ECO:0000256" key="4">
    <source>
        <dbReference type="ARBA" id="ARBA00022692"/>
    </source>
</evidence>
<feature type="transmembrane region" description="Helical" evidence="9">
    <location>
        <begin position="145"/>
        <end position="164"/>
    </location>
</feature>
<evidence type="ECO:0000313" key="10">
    <source>
        <dbReference type="EMBL" id="SJZ95382.1"/>
    </source>
</evidence>
<organism evidence="10 11">
    <name type="scientific">Enhydrobacter aerosaccus</name>
    <dbReference type="NCBI Taxonomy" id="225324"/>
    <lineage>
        <taxon>Bacteria</taxon>
        <taxon>Pseudomonadati</taxon>
        <taxon>Pseudomonadota</taxon>
        <taxon>Alphaproteobacteria</taxon>
        <taxon>Hyphomicrobiales</taxon>
        <taxon>Enhydrobacter</taxon>
    </lineage>
</organism>
<feature type="transmembrane region" description="Helical" evidence="9">
    <location>
        <begin position="66"/>
        <end position="88"/>
    </location>
</feature>
<dbReference type="Pfam" id="PF02653">
    <property type="entry name" value="BPD_transp_2"/>
    <property type="match status" value="1"/>
</dbReference>
<feature type="transmembrane region" description="Helical" evidence="9">
    <location>
        <begin position="6"/>
        <end position="31"/>
    </location>
</feature>
<evidence type="ECO:0000256" key="2">
    <source>
        <dbReference type="ARBA" id="ARBA00022448"/>
    </source>
</evidence>
<name>A0A1T4PV06_9HYPH</name>
<dbReference type="CDD" id="cd06582">
    <property type="entry name" value="TM_PBP1_LivH_like"/>
    <property type="match status" value="1"/>
</dbReference>
<feature type="transmembrane region" description="Helical" evidence="9">
    <location>
        <begin position="43"/>
        <end position="60"/>
    </location>
</feature>
<reference evidence="11" key="1">
    <citation type="submission" date="2017-02" db="EMBL/GenBank/DDBJ databases">
        <authorList>
            <person name="Varghese N."/>
            <person name="Submissions S."/>
        </authorList>
    </citation>
    <scope>NUCLEOTIDE SEQUENCE [LARGE SCALE GENOMIC DNA]</scope>
    <source>
        <strain evidence="11">ATCC 27094</strain>
    </source>
</reference>
<proteinExistence type="inferred from homology"/>
<dbReference type="InterPro" id="IPR001851">
    <property type="entry name" value="ABC_transp_permease"/>
</dbReference>
<dbReference type="Proteomes" id="UP000190092">
    <property type="component" value="Unassembled WGS sequence"/>
</dbReference>
<evidence type="ECO:0000256" key="7">
    <source>
        <dbReference type="ARBA" id="ARBA00023136"/>
    </source>
</evidence>
<dbReference type="GO" id="GO:0005886">
    <property type="term" value="C:plasma membrane"/>
    <property type="evidence" value="ECO:0007669"/>
    <property type="project" value="UniProtKB-SubCell"/>
</dbReference>
<dbReference type="STRING" id="225324.SAMN02745126_03029"/>
<evidence type="ECO:0000256" key="5">
    <source>
        <dbReference type="ARBA" id="ARBA00022970"/>
    </source>
</evidence>
<dbReference type="GO" id="GO:0022857">
    <property type="term" value="F:transmembrane transporter activity"/>
    <property type="evidence" value="ECO:0007669"/>
    <property type="project" value="InterPro"/>
</dbReference>
<evidence type="ECO:0000256" key="9">
    <source>
        <dbReference type="SAM" id="Phobius"/>
    </source>
</evidence>
<dbReference type="PANTHER" id="PTHR11795:SF445">
    <property type="entry name" value="AMINO ACID ABC TRANSPORTER PERMEASE PROTEIN"/>
    <property type="match status" value="1"/>
</dbReference>